<dbReference type="OrthoDB" id="3557394at2759"/>
<gene>
    <name evidence="2" type="ORF">FPCIR_10349</name>
</gene>
<reference evidence="2 3" key="1">
    <citation type="submission" date="2020-05" db="EMBL/GenBank/DDBJ databases">
        <title>Identification and distribution of gene clusters putatively required for synthesis of sphingolipid metabolism inhibitors in phylogenetically diverse species of the filamentous fungus Fusarium.</title>
        <authorList>
            <person name="Kim H.-S."/>
            <person name="Busman M."/>
            <person name="Brown D.W."/>
            <person name="Divon H."/>
            <person name="Uhlig S."/>
            <person name="Proctor R.H."/>
        </authorList>
    </citation>
    <scope>NUCLEOTIDE SEQUENCE [LARGE SCALE GENOMIC DNA]</scope>
    <source>
        <strain evidence="2 3">NRRL 36939</strain>
    </source>
</reference>
<dbReference type="InterPro" id="IPR052895">
    <property type="entry name" value="HetReg/Transcr_Mod"/>
</dbReference>
<organism evidence="2 3">
    <name type="scientific">Fusarium pseudocircinatum</name>
    <dbReference type="NCBI Taxonomy" id="56676"/>
    <lineage>
        <taxon>Eukaryota</taxon>
        <taxon>Fungi</taxon>
        <taxon>Dikarya</taxon>
        <taxon>Ascomycota</taxon>
        <taxon>Pezizomycotina</taxon>
        <taxon>Sordariomycetes</taxon>
        <taxon>Hypocreomycetidae</taxon>
        <taxon>Hypocreales</taxon>
        <taxon>Nectriaceae</taxon>
        <taxon>Fusarium</taxon>
        <taxon>Fusarium fujikuroi species complex</taxon>
    </lineage>
</organism>
<name>A0A8H5KYK6_9HYPO</name>
<dbReference type="InterPro" id="IPR010730">
    <property type="entry name" value="HET"/>
</dbReference>
<sequence length="1050" mass="120660">MKLGSKALWSTSDVGNFFICANAPFLKLLWFMLIALTTMPQNVPLPTPAPVLYRRNLYNREIRLALIYNGKWQDPISCVFKYTMIESHVPHSYSALSYVWGSSQATETIQIDGHDHNISINLACAIRHLRDERNSVLVWIDALCINQRDIGERSSQVAMMRDIYASAQYVIVFFGHGSYHRIPKDYATKCLLTPIQFSNDDRDDSLITQFHNSWETMCRRAEWYSFCTICVIRALSDIDRYRATIECIADGKASSRLKLFELVRRFINSQWWQRVWVIQEATVTSQISVQYGNVKVPWVVLAHSAYTCDRLGWGRQDTGSELFLGIEREHAKVLPVLSKQVFEIERLRMEWVDGKATTLLSLLQDFSSRKATDDRDKVFALLGLASDVETIKPNYSLSTVQVYRSTVIDFIKHTGSLTALSGDMKRKNSGGIPSWIPDWSVAMEEPDRRRTQLDGLYKPFPRWRIVLIDRELEYWETVTTDMKSLYQEIESGKRRPIPRDIIERLISYVGVLTRVYGSSLMGIENLDPPKKRAIRQCESLYREFEINGPNFSSSTSIATLIEAHLSLPLTPSSGEWYRLEIIRCCTMIYCRRALDFWLKKVQYLEAERCNTNYLLMSDQDKEQIVAENCEHPTIETIASWNAAQEWIENMRRTFYTMIEHITDKTFAEICRSRSIMQETMWSLTLEATVALEKDRILEASMTFDYDQGITANEGLLTQLSHLMCLASEVMSLWVLPGAFQAVRQAKDACKGLITLHRNKYPSTTDHEYAALFSKAFVFRGSATWMRHLRDDGQPKVSLYNNHFLKFRSEKKYEVSRESKDVFPISSKFIVIIGQCTEKLLTWVDPASRIFTISQWVLAAQKLIEPDFAVSFVRALVGDMYEESPGKFRRLRQPEIRLVQNWFVSCLLPHLCDMNPAVHGELWKKLLSKGMVFDAELDDMKSFDAEMRLNTEGRVFFITVDHRIGFGPASMVVADEIRLLPGGNSPFVLRPIGRVGINSEPLYEVIGDCFFLSDSEERDNGEDGLLQGCLPLEILGELLPTGYRSNDILLS</sequence>
<accession>A0A8H5KYK6</accession>
<proteinExistence type="predicted"/>
<evidence type="ECO:0000259" key="1">
    <source>
        <dbReference type="Pfam" id="PF06985"/>
    </source>
</evidence>
<evidence type="ECO:0000313" key="3">
    <source>
        <dbReference type="Proteomes" id="UP000546213"/>
    </source>
</evidence>
<dbReference type="PANTHER" id="PTHR24148">
    <property type="entry name" value="ANKYRIN REPEAT DOMAIN-CONTAINING PROTEIN 39 HOMOLOG-RELATED"/>
    <property type="match status" value="1"/>
</dbReference>
<keyword evidence="3" id="KW-1185">Reference proteome</keyword>
<protein>
    <submittedName>
        <fullName evidence="2">Heterokaryon incompatibility (Het-6OR allele)</fullName>
    </submittedName>
</protein>
<dbReference type="AlphaFoldDB" id="A0A8H5KYK6"/>
<dbReference type="Proteomes" id="UP000546213">
    <property type="component" value="Unassembled WGS sequence"/>
</dbReference>
<comment type="caution">
    <text evidence="2">The sequence shown here is derived from an EMBL/GenBank/DDBJ whole genome shotgun (WGS) entry which is preliminary data.</text>
</comment>
<evidence type="ECO:0000313" key="2">
    <source>
        <dbReference type="EMBL" id="KAF5581096.1"/>
    </source>
</evidence>
<feature type="domain" description="Heterokaryon incompatibility" evidence="1">
    <location>
        <begin position="93"/>
        <end position="280"/>
    </location>
</feature>
<dbReference type="Pfam" id="PF06985">
    <property type="entry name" value="HET"/>
    <property type="match status" value="1"/>
</dbReference>
<dbReference type="EMBL" id="JAAOAS010000299">
    <property type="protein sequence ID" value="KAF5581096.1"/>
    <property type="molecule type" value="Genomic_DNA"/>
</dbReference>
<dbReference type="PANTHER" id="PTHR24148:SF73">
    <property type="entry name" value="HET DOMAIN PROTEIN (AFU_ORTHOLOGUE AFUA_8G01020)"/>
    <property type="match status" value="1"/>
</dbReference>